<organism evidence="1 2">
    <name type="scientific">Dreissena polymorpha</name>
    <name type="common">Zebra mussel</name>
    <name type="synonym">Mytilus polymorpha</name>
    <dbReference type="NCBI Taxonomy" id="45954"/>
    <lineage>
        <taxon>Eukaryota</taxon>
        <taxon>Metazoa</taxon>
        <taxon>Spiralia</taxon>
        <taxon>Lophotrochozoa</taxon>
        <taxon>Mollusca</taxon>
        <taxon>Bivalvia</taxon>
        <taxon>Autobranchia</taxon>
        <taxon>Heteroconchia</taxon>
        <taxon>Euheterodonta</taxon>
        <taxon>Imparidentia</taxon>
        <taxon>Neoheterodontei</taxon>
        <taxon>Myida</taxon>
        <taxon>Dreissenoidea</taxon>
        <taxon>Dreissenidae</taxon>
        <taxon>Dreissena</taxon>
    </lineage>
</organism>
<reference evidence="1" key="2">
    <citation type="submission" date="2020-11" db="EMBL/GenBank/DDBJ databases">
        <authorList>
            <person name="McCartney M.A."/>
            <person name="Auch B."/>
            <person name="Kono T."/>
            <person name="Mallez S."/>
            <person name="Becker A."/>
            <person name="Gohl D.M."/>
            <person name="Silverstein K.A.T."/>
            <person name="Koren S."/>
            <person name="Bechman K.B."/>
            <person name="Herman A."/>
            <person name="Abrahante J.E."/>
            <person name="Garbe J."/>
        </authorList>
    </citation>
    <scope>NUCLEOTIDE SEQUENCE</scope>
    <source>
        <strain evidence="1">Duluth1</strain>
        <tissue evidence="1">Whole animal</tissue>
    </source>
</reference>
<dbReference type="Proteomes" id="UP000828390">
    <property type="component" value="Unassembled WGS sequence"/>
</dbReference>
<evidence type="ECO:0000313" key="2">
    <source>
        <dbReference type="Proteomes" id="UP000828390"/>
    </source>
</evidence>
<proteinExistence type="predicted"/>
<name>A0A9D4M6I0_DREPO</name>
<evidence type="ECO:0000313" key="1">
    <source>
        <dbReference type="EMBL" id="KAH3870694.1"/>
    </source>
</evidence>
<reference evidence="1" key="1">
    <citation type="journal article" date="2019" name="bioRxiv">
        <title>The Genome of the Zebra Mussel, Dreissena polymorpha: A Resource for Invasive Species Research.</title>
        <authorList>
            <person name="McCartney M.A."/>
            <person name="Auch B."/>
            <person name="Kono T."/>
            <person name="Mallez S."/>
            <person name="Zhang Y."/>
            <person name="Obille A."/>
            <person name="Becker A."/>
            <person name="Abrahante J.E."/>
            <person name="Garbe J."/>
            <person name="Badalamenti J.P."/>
            <person name="Herman A."/>
            <person name="Mangelson H."/>
            <person name="Liachko I."/>
            <person name="Sullivan S."/>
            <person name="Sone E.D."/>
            <person name="Koren S."/>
            <person name="Silverstein K.A.T."/>
            <person name="Beckman K.B."/>
            <person name="Gohl D.M."/>
        </authorList>
    </citation>
    <scope>NUCLEOTIDE SEQUENCE</scope>
    <source>
        <strain evidence="1">Duluth1</strain>
        <tissue evidence="1">Whole animal</tissue>
    </source>
</reference>
<keyword evidence="2" id="KW-1185">Reference proteome</keyword>
<comment type="caution">
    <text evidence="1">The sequence shown here is derived from an EMBL/GenBank/DDBJ whole genome shotgun (WGS) entry which is preliminary data.</text>
</comment>
<protein>
    <submittedName>
        <fullName evidence="1">Uncharacterized protein</fullName>
    </submittedName>
</protein>
<dbReference type="AlphaFoldDB" id="A0A9D4M6I0"/>
<sequence length="240" mass="27700">MDITILPPLYQNVTFKVLTRINSLPPCGHVFQQTDTIFKHIQYIIKTNVLTKFHDGWAINVTFRVLISFYYSHIRKNALPPDIIGTNLLTKFQLDWKLNVASRVLTRKNAQPPGGHVFQATGTIFELVQEIIGTNCLTKFHDDRTINVASIVLTRFYYSHIHNRPEPCTTNVLTKSREDWTINVTLRPIKEKCPPHSGHVFKATGTILNYHEHIALKRAKNKTRDKIVTKPGFQFEKKVR</sequence>
<accession>A0A9D4M6I0</accession>
<gene>
    <name evidence="1" type="ORF">DPMN_033885</name>
</gene>
<dbReference type="EMBL" id="JAIWYP010000002">
    <property type="protein sequence ID" value="KAH3870694.1"/>
    <property type="molecule type" value="Genomic_DNA"/>
</dbReference>